<dbReference type="Proteomes" id="UP000743370">
    <property type="component" value="Unassembled WGS sequence"/>
</dbReference>
<keyword evidence="2" id="KW-0560">Oxidoreductase</keyword>
<proteinExistence type="inferred from homology"/>
<dbReference type="FunFam" id="3.40.50.720:FF:000084">
    <property type="entry name" value="Short-chain dehydrogenase reductase"/>
    <property type="match status" value="1"/>
</dbReference>
<dbReference type="InterPro" id="IPR036291">
    <property type="entry name" value="NAD(P)-bd_dom_sf"/>
</dbReference>
<dbReference type="OrthoDB" id="294295at2759"/>
<dbReference type="AlphaFoldDB" id="A0A0L9V785"/>
<evidence type="ECO:0000313" key="4">
    <source>
        <dbReference type="EMBL" id="KOM50509.1"/>
    </source>
</evidence>
<sequence>MGSVSLVSSAVARRLEGKVALITGGASGIGESTARLLAKHGAKVVIADIQDELGHSVSKDIDSSIYVHCDVTKEEHVEHAVNTTVSRFGKLDIMHNNAGTIEVWNPNIIHNKVSDFQEVINVNLVGVFLGMKHAARVMAPSRRGSIIATASVCGRLGGAASHAYTCSKHGVVGLVRNAAVELGPLGIRVNCVSPYGVPTAMSKKFLNTDDEGIAALYSNLKGVTVKPQDVAEAVVYLGSDESRYVSGHDLVVDGGFTVVNAGMCAFESQV</sequence>
<evidence type="ECO:0000256" key="1">
    <source>
        <dbReference type="ARBA" id="ARBA00006484"/>
    </source>
</evidence>
<dbReference type="EMBL" id="CM003378">
    <property type="protein sequence ID" value="KOM50509.1"/>
    <property type="molecule type" value="Genomic_DNA"/>
</dbReference>
<dbReference type="PROSITE" id="PS00061">
    <property type="entry name" value="ADH_SHORT"/>
    <property type="match status" value="1"/>
</dbReference>
<protein>
    <submittedName>
        <fullName evidence="3">Secoisolariciresinol dehydrogenase</fullName>
    </submittedName>
</protein>
<dbReference type="InterPro" id="IPR020904">
    <property type="entry name" value="Sc_DH/Rdtase_CS"/>
</dbReference>
<dbReference type="GO" id="GO:0016491">
    <property type="term" value="F:oxidoreductase activity"/>
    <property type="evidence" value="ECO:0007669"/>
    <property type="project" value="UniProtKB-KW"/>
</dbReference>
<name>A0A0L9V785_PHAAN</name>
<reference evidence="3 6" key="3">
    <citation type="submission" date="2020-05" db="EMBL/GenBank/DDBJ databases">
        <title>Vigna angularis (adzuki bean) Var. LongXiaoDou No. 4 denovo assembly.</title>
        <authorList>
            <person name="Xiang H."/>
        </authorList>
    </citation>
    <scope>NUCLEOTIDE SEQUENCE [LARGE SCALE GENOMIC DNA]</scope>
    <source>
        <tissue evidence="3">Leaf</tissue>
    </source>
</reference>
<dbReference type="PRINTS" id="PR00081">
    <property type="entry name" value="GDHRDH"/>
</dbReference>
<dbReference type="PANTHER" id="PTHR43180:SF30">
    <property type="entry name" value="MOMILACTONE A SYNTHASE"/>
    <property type="match status" value="1"/>
</dbReference>
<dbReference type="PRINTS" id="PR00080">
    <property type="entry name" value="SDRFAMILY"/>
</dbReference>
<comment type="similarity">
    <text evidence="1">Belongs to the short-chain dehydrogenases/reductases (SDR) family.</text>
</comment>
<organism evidence="4 5">
    <name type="scientific">Phaseolus angularis</name>
    <name type="common">Azuki bean</name>
    <name type="synonym">Vigna angularis</name>
    <dbReference type="NCBI Taxonomy" id="3914"/>
    <lineage>
        <taxon>Eukaryota</taxon>
        <taxon>Viridiplantae</taxon>
        <taxon>Streptophyta</taxon>
        <taxon>Embryophyta</taxon>
        <taxon>Tracheophyta</taxon>
        <taxon>Spermatophyta</taxon>
        <taxon>Magnoliopsida</taxon>
        <taxon>eudicotyledons</taxon>
        <taxon>Gunneridae</taxon>
        <taxon>Pentapetalae</taxon>
        <taxon>rosids</taxon>
        <taxon>fabids</taxon>
        <taxon>Fabales</taxon>
        <taxon>Fabaceae</taxon>
        <taxon>Papilionoideae</taxon>
        <taxon>50 kb inversion clade</taxon>
        <taxon>NPAAA clade</taxon>
        <taxon>indigoferoid/millettioid clade</taxon>
        <taxon>Phaseoleae</taxon>
        <taxon>Vigna</taxon>
    </lineage>
</organism>
<dbReference type="NCBIfam" id="NF005559">
    <property type="entry name" value="PRK07231.1"/>
    <property type="match status" value="1"/>
</dbReference>
<accession>A0A0L9V785</accession>
<dbReference type="EMBL" id="JABFOF010000005">
    <property type="protein sequence ID" value="KAG2397402.1"/>
    <property type="molecule type" value="Genomic_DNA"/>
</dbReference>
<evidence type="ECO:0000313" key="6">
    <source>
        <dbReference type="Proteomes" id="UP000743370"/>
    </source>
</evidence>
<reference evidence="4" key="2">
    <citation type="submission" date="2015-02" db="EMBL/GenBank/DDBJ databases">
        <authorList>
            <person name="Chooi Y.-H."/>
        </authorList>
    </citation>
    <scope>NUCLEOTIDE SEQUENCE</scope>
    <source>
        <tissue evidence="4">Seedling</tissue>
    </source>
</reference>
<reference evidence="5" key="1">
    <citation type="journal article" date="2015" name="Proc. Natl. Acad. Sci. U.S.A.">
        <title>Genome sequencing of adzuki bean (Vigna angularis) provides insight into high starch and low fat accumulation and domestication.</title>
        <authorList>
            <person name="Yang K."/>
            <person name="Tian Z."/>
            <person name="Chen C."/>
            <person name="Luo L."/>
            <person name="Zhao B."/>
            <person name="Wang Z."/>
            <person name="Yu L."/>
            <person name="Li Y."/>
            <person name="Sun Y."/>
            <person name="Li W."/>
            <person name="Chen Y."/>
            <person name="Li Y."/>
            <person name="Zhang Y."/>
            <person name="Ai D."/>
            <person name="Zhao J."/>
            <person name="Shang C."/>
            <person name="Ma Y."/>
            <person name="Wu B."/>
            <person name="Wang M."/>
            <person name="Gao L."/>
            <person name="Sun D."/>
            <person name="Zhang P."/>
            <person name="Guo F."/>
            <person name="Wang W."/>
            <person name="Li Y."/>
            <person name="Wang J."/>
            <person name="Varshney R.K."/>
            <person name="Wang J."/>
            <person name="Ling H.Q."/>
            <person name="Wan P."/>
        </authorList>
    </citation>
    <scope>NUCLEOTIDE SEQUENCE</scope>
    <source>
        <strain evidence="5">cv. Jingnong 6</strain>
    </source>
</reference>
<dbReference type="Gramene" id="KOM50509">
    <property type="protein sequence ID" value="KOM50509"/>
    <property type="gene ID" value="LR48_Vigan08g133600"/>
</dbReference>
<dbReference type="OMA" id="VDGGWVC"/>
<dbReference type="PANTHER" id="PTHR43180">
    <property type="entry name" value="3-OXOACYL-(ACYL-CARRIER-PROTEIN) REDUCTASE (AFU_ORTHOLOGUE AFUA_6G11210)"/>
    <property type="match status" value="1"/>
</dbReference>
<dbReference type="Pfam" id="PF13561">
    <property type="entry name" value="adh_short_C2"/>
    <property type="match status" value="1"/>
</dbReference>
<gene>
    <name evidence="3" type="ORF">HKW66_Vig0143620</name>
    <name evidence="4" type="ORF">LR48_Vigan08g133600</name>
</gene>
<evidence type="ECO:0000256" key="2">
    <source>
        <dbReference type="ARBA" id="ARBA00023002"/>
    </source>
</evidence>
<evidence type="ECO:0000313" key="5">
    <source>
        <dbReference type="Proteomes" id="UP000053144"/>
    </source>
</evidence>
<dbReference type="KEGG" id="var:108340028"/>
<dbReference type="SUPFAM" id="SSF51735">
    <property type="entry name" value="NAD(P)-binding Rossmann-fold domains"/>
    <property type="match status" value="1"/>
</dbReference>
<dbReference type="InterPro" id="IPR002347">
    <property type="entry name" value="SDR_fam"/>
</dbReference>
<dbReference type="Gene3D" id="3.40.50.720">
    <property type="entry name" value="NAD(P)-binding Rossmann-like Domain"/>
    <property type="match status" value="1"/>
</dbReference>
<dbReference type="Proteomes" id="UP000053144">
    <property type="component" value="Chromosome 8"/>
</dbReference>
<evidence type="ECO:0000313" key="3">
    <source>
        <dbReference type="EMBL" id="KAG2397402.1"/>
    </source>
</evidence>
<dbReference type="STRING" id="3914.A0A0L9V785"/>